<organism evidence="2 3">
    <name type="scientific">Durusdinium trenchii</name>
    <dbReference type="NCBI Taxonomy" id="1381693"/>
    <lineage>
        <taxon>Eukaryota</taxon>
        <taxon>Sar</taxon>
        <taxon>Alveolata</taxon>
        <taxon>Dinophyceae</taxon>
        <taxon>Suessiales</taxon>
        <taxon>Symbiodiniaceae</taxon>
        <taxon>Durusdinium</taxon>
    </lineage>
</organism>
<dbReference type="PANTHER" id="PTHR21228">
    <property type="entry name" value="FAST LEU-RICH DOMAIN-CONTAINING"/>
    <property type="match status" value="1"/>
</dbReference>
<protein>
    <submittedName>
        <fullName evidence="2">Uncharacterized protein</fullName>
    </submittedName>
</protein>
<reference evidence="2 3" key="1">
    <citation type="submission" date="2024-02" db="EMBL/GenBank/DDBJ databases">
        <authorList>
            <person name="Chen Y."/>
            <person name="Shah S."/>
            <person name="Dougan E. K."/>
            <person name="Thang M."/>
            <person name="Chan C."/>
        </authorList>
    </citation>
    <scope>NUCLEOTIDE SEQUENCE [LARGE SCALE GENOMIC DNA]</scope>
</reference>
<dbReference type="Proteomes" id="UP001642464">
    <property type="component" value="Unassembled WGS sequence"/>
</dbReference>
<dbReference type="PANTHER" id="PTHR21228:SF40">
    <property type="entry name" value="LD45607P"/>
    <property type="match status" value="1"/>
</dbReference>
<feature type="region of interest" description="Disordered" evidence="1">
    <location>
        <begin position="34"/>
        <end position="78"/>
    </location>
</feature>
<keyword evidence="3" id="KW-1185">Reference proteome</keyword>
<dbReference type="InterPro" id="IPR050870">
    <property type="entry name" value="FAST_kinase"/>
</dbReference>
<evidence type="ECO:0000256" key="1">
    <source>
        <dbReference type="SAM" id="MobiDB-lite"/>
    </source>
</evidence>
<feature type="compositionally biased region" description="Basic and acidic residues" evidence="1">
    <location>
        <begin position="51"/>
        <end position="63"/>
    </location>
</feature>
<sequence>MFFARRHAFVGQARDLSTTIAECVGDALPLNGRPPTLLGSKRLRKNNPGHGGKEGKDIQTRAKEHTRKARGGDTSKALHPAIKNEDDFKASALRQAVGFVDVSTFAGCASTLKALASTRTTRRPEEASIRYLAERLSQMHSLEMALCPDHRRNLCLAASALARTNVWASSFGDLVQEVLQDETLLKSFNPIDIVQLCRFVASFDRFFSARRVAWKAVLSQLQYQERNGQRLKATGLVSLLRSSVMVNANETPELVEWIRARLLEELPTCSPRQLASVLLDLAAWNGTLIDAKTLDRLQREIRRSIDGHSRGHAMRARDLASIISGYARLPSAVAGLEARQSAMAPLLPEMIRLMPGCSVQDLCELLHGLASTHITDRALLEAWSSNFVHKALERAEFDAAGSGETIRLDLNPIQMSLAVADLAKLRFIKQDPHMVFSKLLRSISDVSPSLGGLAVCHVVCALARASDARTLSWRSKKVLTVHTNEDSFQMLLLNKLEAQLLNRMDELQPQGLSASAAAFVKLRRCSQELFAGLARVSMRCLASFSPEDFAMMSSALGAVPDAFSSSWSCSLLEQLGEHAARSLTQSSWSPRQVAQVFRPFASQALPEGLLTAAVGHFRTEAKNYSPRDVAKFLSGIGSATRNKDFAAVLWGALKPRLAARNPASGSLLVFAAHARALVVVNARANVGGAVQREILQ</sequence>
<evidence type="ECO:0000313" key="2">
    <source>
        <dbReference type="EMBL" id="CAK9048946.1"/>
    </source>
</evidence>
<proteinExistence type="predicted"/>
<evidence type="ECO:0000313" key="3">
    <source>
        <dbReference type="Proteomes" id="UP001642464"/>
    </source>
</evidence>
<name>A0ABP0MBU7_9DINO</name>
<comment type="caution">
    <text evidence="2">The sequence shown here is derived from an EMBL/GenBank/DDBJ whole genome shotgun (WGS) entry which is preliminary data.</text>
</comment>
<gene>
    <name evidence="2" type="ORF">SCF082_LOCUS27196</name>
</gene>
<accession>A0ABP0MBU7</accession>
<dbReference type="EMBL" id="CAXAMM010020913">
    <property type="protein sequence ID" value="CAK9048946.1"/>
    <property type="molecule type" value="Genomic_DNA"/>
</dbReference>